<dbReference type="Pfam" id="PF05899">
    <property type="entry name" value="Cupin_3"/>
    <property type="match status" value="1"/>
</dbReference>
<proteinExistence type="predicted"/>
<name>A0A7S0PLH9_MICPS</name>
<dbReference type="EMBL" id="HBEV01001278">
    <property type="protein sequence ID" value="CAD8577089.1"/>
    <property type="molecule type" value="Transcribed_RNA"/>
</dbReference>
<feature type="domain" description="(S)-ureidoglycine aminohydrolase cupin" evidence="2">
    <location>
        <begin position="86"/>
        <end position="158"/>
    </location>
</feature>
<sequence>MMSARAVSLPTQLAPARAVARGKRATRARASTAVRAEKMEVEQKCKFTAVPFGYFAREQLDHKGPRTNVDRGDPHDFSRPMVKGMQGGRASCGSWACSEGGWDSPNPRGTTEWFYVFSGAGAVTDPDGTPHPFGPGDVVVLPKGWLGRWDVHEFIHKVWLVCEHEDVGGASRRPVVMHASRLVPDAPSSGRIGNVCYDVGCVKVGGWSAAPGTYVIPERSSTEVFHVVDGEFFVTDGPPDGASARRCVRGDTVVLPEGWNGRVDVVGKSAARAVCCEVSRDEARAHGGVAPGAARPTAEALAASRPPPPPPPAGGFAPSVRAKTVMYDPDQYDPDANSGRTAGGFVPPARSSGGGGGGRPTRVTRGDDGVIYDPDQYDPENAGRSR</sequence>
<reference evidence="3" key="1">
    <citation type="submission" date="2021-01" db="EMBL/GenBank/DDBJ databases">
        <authorList>
            <person name="Corre E."/>
            <person name="Pelletier E."/>
            <person name="Niang G."/>
            <person name="Scheremetjew M."/>
            <person name="Finn R."/>
            <person name="Kale V."/>
            <person name="Holt S."/>
            <person name="Cochrane G."/>
            <person name="Meng A."/>
            <person name="Brown T."/>
            <person name="Cohen L."/>
        </authorList>
    </citation>
    <scope>NUCLEOTIDE SEQUENCE</scope>
    <source>
        <strain evidence="3">CCMP494</strain>
    </source>
</reference>
<protein>
    <recommendedName>
        <fullName evidence="2">(S)-ureidoglycine aminohydrolase cupin domain-containing protein</fullName>
    </recommendedName>
</protein>
<dbReference type="SUPFAM" id="SSF51182">
    <property type="entry name" value="RmlC-like cupins"/>
    <property type="match status" value="2"/>
</dbReference>
<gene>
    <name evidence="3" type="ORF">MSP1404_LOCUS1033</name>
</gene>
<dbReference type="PANTHER" id="PTHR40943:SF1">
    <property type="entry name" value="CYTOPLASMIC PROTEIN"/>
    <property type="match status" value="1"/>
</dbReference>
<feature type="region of interest" description="Disordered" evidence="1">
    <location>
        <begin position="285"/>
        <end position="386"/>
    </location>
</feature>
<dbReference type="AlphaFoldDB" id="A0A7S0PLH9"/>
<dbReference type="Gene3D" id="2.60.120.10">
    <property type="entry name" value="Jelly Rolls"/>
    <property type="match status" value="2"/>
</dbReference>
<dbReference type="InterPro" id="IPR014710">
    <property type="entry name" value="RmlC-like_jellyroll"/>
</dbReference>
<evidence type="ECO:0000313" key="3">
    <source>
        <dbReference type="EMBL" id="CAD8577089.1"/>
    </source>
</evidence>
<organism evidence="3">
    <name type="scientific">Micromonas pusilla</name>
    <name type="common">Picoplanktonic green alga</name>
    <name type="synonym">Chromulina pusilla</name>
    <dbReference type="NCBI Taxonomy" id="38833"/>
    <lineage>
        <taxon>Eukaryota</taxon>
        <taxon>Viridiplantae</taxon>
        <taxon>Chlorophyta</taxon>
        <taxon>Mamiellophyceae</taxon>
        <taxon>Mamiellales</taxon>
        <taxon>Mamiellaceae</taxon>
        <taxon>Micromonas</taxon>
    </lineage>
</organism>
<evidence type="ECO:0000256" key="1">
    <source>
        <dbReference type="SAM" id="MobiDB-lite"/>
    </source>
</evidence>
<dbReference type="PANTHER" id="PTHR40943">
    <property type="entry name" value="CYTOPLASMIC PROTEIN-RELATED"/>
    <property type="match status" value="1"/>
</dbReference>
<evidence type="ECO:0000259" key="2">
    <source>
        <dbReference type="Pfam" id="PF05899"/>
    </source>
</evidence>
<accession>A0A7S0PLH9</accession>
<dbReference type="InterPro" id="IPR011051">
    <property type="entry name" value="RmlC_Cupin_sf"/>
</dbReference>
<dbReference type="InterPro" id="IPR008579">
    <property type="entry name" value="UGlyAH_Cupin_dom"/>
</dbReference>